<evidence type="ECO:0000313" key="2">
    <source>
        <dbReference type="EMBL" id="BAD38274.1"/>
    </source>
</evidence>
<gene>
    <name evidence="2" type="primary">P0025H07.14</name>
</gene>
<organism evidence="2 3">
    <name type="scientific">Oryza sativa subsp. japonica</name>
    <name type="common">Rice</name>
    <dbReference type="NCBI Taxonomy" id="39947"/>
    <lineage>
        <taxon>Eukaryota</taxon>
        <taxon>Viridiplantae</taxon>
        <taxon>Streptophyta</taxon>
        <taxon>Embryophyta</taxon>
        <taxon>Tracheophyta</taxon>
        <taxon>Spermatophyta</taxon>
        <taxon>Magnoliopsida</taxon>
        <taxon>Liliopsida</taxon>
        <taxon>Poales</taxon>
        <taxon>Poaceae</taxon>
        <taxon>BOP clade</taxon>
        <taxon>Oryzoideae</taxon>
        <taxon>Oryzeae</taxon>
        <taxon>Oryzinae</taxon>
        <taxon>Oryza</taxon>
        <taxon>Oryza sativa</taxon>
    </lineage>
</organism>
<evidence type="ECO:0000256" key="1">
    <source>
        <dbReference type="SAM" id="MobiDB-lite"/>
    </source>
</evidence>
<name>Q67U97_ORYSJ</name>
<dbReference type="EMBL" id="AP005655">
    <property type="protein sequence ID" value="BAD38274.1"/>
    <property type="molecule type" value="Genomic_DNA"/>
</dbReference>
<reference evidence="3" key="1">
    <citation type="journal article" date="2005" name="Nature">
        <title>The map-based sequence of the rice genome.</title>
        <authorList>
            <consortium name="International rice genome sequencing project (IRGSP)"/>
            <person name="Matsumoto T."/>
            <person name="Wu J."/>
            <person name="Kanamori H."/>
            <person name="Katayose Y."/>
            <person name="Fujisawa M."/>
            <person name="Namiki N."/>
            <person name="Mizuno H."/>
            <person name="Yamamoto K."/>
            <person name="Antonio B.A."/>
            <person name="Baba T."/>
            <person name="Sakata K."/>
            <person name="Nagamura Y."/>
            <person name="Aoki H."/>
            <person name="Arikawa K."/>
            <person name="Arita K."/>
            <person name="Bito T."/>
            <person name="Chiden Y."/>
            <person name="Fujitsuka N."/>
            <person name="Fukunaka R."/>
            <person name="Hamada M."/>
            <person name="Harada C."/>
            <person name="Hayashi A."/>
            <person name="Hijishita S."/>
            <person name="Honda M."/>
            <person name="Hosokawa S."/>
            <person name="Ichikawa Y."/>
            <person name="Idonuma A."/>
            <person name="Iijima M."/>
            <person name="Ikeda M."/>
            <person name="Ikeno M."/>
            <person name="Ito K."/>
            <person name="Ito S."/>
            <person name="Ito T."/>
            <person name="Ito Y."/>
            <person name="Ito Y."/>
            <person name="Iwabuchi A."/>
            <person name="Kamiya K."/>
            <person name="Karasawa W."/>
            <person name="Kurita K."/>
            <person name="Katagiri S."/>
            <person name="Kikuta A."/>
            <person name="Kobayashi H."/>
            <person name="Kobayashi N."/>
            <person name="Machita K."/>
            <person name="Maehara T."/>
            <person name="Masukawa M."/>
            <person name="Mizubayashi T."/>
            <person name="Mukai Y."/>
            <person name="Nagasaki H."/>
            <person name="Nagata Y."/>
            <person name="Naito S."/>
            <person name="Nakashima M."/>
            <person name="Nakama Y."/>
            <person name="Nakamichi Y."/>
            <person name="Nakamura M."/>
            <person name="Meguro A."/>
            <person name="Negishi M."/>
            <person name="Ohta I."/>
            <person name="Ohta T."/>
            <person name="Okamoto M."/>
            <person name="Ono N."/>
            <person name="Saji S."/>
            <person name="Sakaguchi M."/>
            <person name="Sakai K."/>
            <person name="Shibata M."/>
            <person name="Shimokawa T."/>
            <person name="Song J."/>
            <person name="Takazaki Y."/>
            <person name="Terasawa K."/>
            <person name="Tsugane M."/>
            <person name="Tsuji K."/>
            <person name="Ueda S."/>
            <person name="Waki K."/>
            <person name="Yamagata H."/>
            <person name="Yamamoto M."/>
            <person name="Yamamoto S."/>
            <person name="Yamane H."/>
            <person name="Yoshiki S."/>
            <person name="Yoshihara R."/>
            <person name="Yukawa K."/>
            <person name="Zhong H."/>
            <person name="Yano M."/>
            <person name="Yuan Q."/>
            <person name="Ouyang S."/>
            <person name="Liu J."/>
            <person name="Jones K.M."/>
            <person name="Gansberger K."/>
            <person name="Moffat K."/>
            <person name="Hill J."/>
            <person name="Bera J."/>
            <person name="Fadrosh D."/>
            <person name="Jin S."/>
            <person name="Johri S."/>
            <person name="Kim M."/>
            <person name="Overton L."/>
            <person name="Reardon M."/>
            <person name="Tsitrin T."/>
            <person name="Vuong H."/>
            <person name="Weaver B."/>
            <person name="Ciecko A."/>
            <person name="Tallon L."/>
            <person name="Jackson J."/>
            <person name="Pai G."/>
            <person name="Aken S.V."/>
            <person name="Utterback T."/>
            <person name="Reidmuller S."/>
            <person name="Feldblyum T."/>
            <person name="Hsiao J."/>
            <person name="Zismann V."/>
            <person name="Iobst S."/>
            <person name="de Vazeille A.R."/>
            <person name="Buell C.R."/>
            <person name="Ying K."/>
            <person name="Li Y."/>
            <person name="Lu T."/>
            <person name="Huang Y."/>
            <person name="Zhao Q."/>
            <person name="Feng Q."/>
            <person name="Zhang L."/>
            <person name="Zhu J."/>
            <person name="Weng Q."/>
            <person name="Mu J."/>
            <person name="Lu Y."/>
            <person name="Fan D."/>
            <person name="Liu Y."/>
            <person name="Guan J."/>
            <person name="Zhang Y."/>
            <person name="Yu S."/>
            <person name="Liu X."/>
            <person name="Zhang Y."/>
            <person name="Hong G."/>
            <person name="Han B."/>
            <person name="Choisne N."/>
            <person name="Demange N."/>
            <person name="Orjeda G."/>
            <person name="Samain S."/>
            <person name="Cattolico L."/>
            <person name="Pelletier E."/>
            <person name="Couloux A."/>
            <person name="Segurens B."/>
            <person name="Wincker P."/>
            <person name="D'Hont A."/>
            <person name="Scarpelli C."/>
            <person name="Weissenbach J."/>
            <person name="Salanoubat M."/>
            <person name="Quetier F."/>
            <person name="Yu Y."/>
            <person name="Kim H.R."/>
            <person name="Rambo T."/>
            <person name="Currie J."/>
            <person name="Collura K."/>
            <person name="Luo M."/>
            <person name="Yang T."/>
            <person name="Ammiraju J.S.S."/>
            <person name="Engler F."/>
            <person name="Soderlund C."/>
            <person name="Wing R.A."/>
            <person name="Palmer L.E."/>
            <person name="de la Bastide M."/>
            <person name="Spiegel L."/>
            <person name="Nascimento L."/>
            <person name="Zutavern T."/>
            <person name="O'Shaughnessy A."/>
            <person name="Dike S."/>
            <person name="Dedhia N."/>
            <person name="Preston R."/>
            <person name="Balija V."/>
            <person name="McCombie W.R."/>
            <person name="Chow T."/>
            <person name="Chen H."/>
            <person name="Chung M."/>
            <person name="Chen C."/>
            <person name="Shaw J."/>
            <person name="Wu H."/>
            <person name="Hsiao K."/>
            <person name="Chao Y."/>
            <person name="Chu M."/>
            <person name="Cheng C."/>
            <person name="Hour A."/>
            <person name="Lee P."/>
            <person name="Lin S."/>
            <person name="Lin Y."/>
            <person name="Liou J."/>
            <person name="Liu S."/>
            <person name="Hsing Y."/>
            <person name="Raghuvanshi S."/>
            <person name="Mohanty A."/>
            <person name="Bharti A.K."/>
            <person name="Gaur A."/>
            <person name="Gupta V."/>
            <person name="Kumar D."/>
            <person name="Ravi V."/>
            <person name="Vij S."/>
            <person name="Kapur A."/>
            <person name="Khurana P."/>
            <person name="Khurana P."/>
            <person name="Khurana J.P."/>
            <person name="Tyagi A.K."/>
            <person name="Gaikwad K."/>
            <person name="Singh A."/>
            <person name="Dalal V."/>
            <person name="Srivastava S."/>
            <person name="Dixit A."/>
            <person name="Pal A.K."/>
            <person name="Ghazi I.A."/>
            <person name="Yadav M."/>
            <person name="Pandit A."/>
            <person name="Bhargava A."/>
            <person name="Sureshbabu K."/>
            <person name="Batra K."/>
            <person name="Sharma T.R."/>
            <person name="Mohapatra T."/>
            <person name="Singh N.K."/>
            <person name="Messing J."/>
            <person name="Nelson A.B."/>
            <person name="Fuks G."/>
            <person name="Kavchok S."/>
            <person name="Keizer G."/>
            <person name="Linton E."/>
            <person name="Llaca V."/>
            <person name="Song R."/>
            <person name="Tanyolac B."/>
            <person name="Young S."/>
            <person name="Ho-Il K."/>
            <person name="Hahn J.H."/>
            <person name="Sangsakoo G."/>
            <person name="Vanavichit A."/>
            <person name="de Mattos Luiz.A.T."/>
            <person name="Zimmer P.D."/>
            <person name="Malone G."/>
            <person name="Dellagostin O."/>
            <person name="de Oliveira A.C."/>
            <person name="Bevan M."/>
            <person name="Bancroft I."/>
            <person name="Minx P."/>
            <person name="Cordum H."/>
            <person name="Wilson R."/>
            <person name="Cheng Z."/>
            <person name="Jin W."/>
            <person name="Jiang J."/>
            <person name="Leong S.A."/>
            <person name="Iwama H."/>
            <person name="Gojobori T."/>
            <person name="Itoh T."/>
            <person name="Niimura Y."/>
            <person name="Fujii Y."/>
            <person name="Habara T."/>
            <person name="Sakai H."/>
            <person name="Sato Y."/>
            <person name="Wilson G."/>
            <person name="Kumar K."/>
            <person name="McCouch S."/>
            <person name="Juretic N."/>
            <person name="Hoen D."/>
            <person name="Wright S."/>
            <person name="Bruskiewich R."/>
            <person name="Bureau T."/>
            <person name="Miyao A."/>
            <person name="Hirochika H."/>
            <person name="Nishikawa T."/>
            <person name="Kadowaki K."/>
            <person name="Sugiura M."/>
            <person name="Burr B."/>
            <person name="Sasaki T."/>
        </authorList>
    </citation>
    <scope>NUCLEOTIDE SEQUENCE [LARGE SCALE GENOMIC DNA]</scope>
    <source>
        <strain evidence="3">cv. Nipponbare</strain>
    </source>
</reference>
<feature type="region of interest" description="Disordered" evidence="1">
    <location>
        <begin position="1"/>
        <end position="103"/>
    </location>
</feature>
<feature type="compositionally biased region" description="Low complexity" evidence="1">
    <location>
        <begin position="1"/>
        <end position="47"/>
    </location>
</feature>
<accession>Q67U97</accession>
<proteinExistence type="predicted"/>
<sequence>MAWRPRAAAPAQPPAHLAASPVAASPSSTAPSRLAPARLRPARVALRGCSPPGRPSAVGRRPWRCGPLSTARTPASRRAAARRRRLGTSCPPPVVCDNGQLHA</sequence>
<dbReference type="AlphaFoldDB" id="Q67U97"/>
<protein>
    <submittedName>
        <fullName evidence="2">Uncharacterized protein</fullName>
    </submittedName>
</protein>
<dbReference type="Proteomes" id="UP000000763">
    <property type="component" value="Chromosome 9"/>
</dbReference>
<feature type="compositionally biased region" description="Low complexity" evidence="1">
    <location>
        <begin position="69"/>
        <end position="78"/>
    </location>
</feature>
<evidence type="ECO:0000313" key="3">
    <source>
        <dbReference type="Proteomes" id="UP000000763"/>
    </source>
</evidence>
<reference evidence="3" key="2">
    <citation type="journal article" date="2008" name="Nucleic Acids Res.">
        <title>The rice annotation project database (RAP-DB): 2008 update.</title>
        <authorList>
            <consortium name="The rice annotation project (RAP)"/>
        </authorList>
    </citation>
    <scope>GENOME REANNOTATION</scope>
    <source>
        <strain evidence="3">cv. Nipponbare</strain>
    </source>
</reference>